<protein>
    <recommendedName>
        <fullName evidence="1">LicD/FKTN/FKRP nucleotidyltransferase domain-containing protein</fullName>
    </recommendedName>
</protein>
<accession>A0A073K4M0</accession>
<dbReference type="PANTHER" id="PTHR43404:SF2">
    <property type="entry name" value="LIPOPOLYSACCHARIDE CHOLINEPHOSPHOTRANSFERASE LICD"/>
    <property type="match status" value="1"/>
</dbReference>
<name>A0A073K4M0_9BACI</name>
<dbReference type="EMBL" id="JOTN01000001">
    <property type="protein sequence ID" value="KEK21407.1"/>
    <property type="molecule type" value="Genomic_DNA"/>
</dbReference>
<dbReference type="InterPro" id="IPR007074">
    <property type="entry name" value="LicD/FKTN/FKRP_NTP_transf"/>
</dbReference>
<evidence type="ECO:0000259" key="1">
    <source>
        <dbReference type="Pfam" id="PF04991"/>
    </source>
</evidence>
<evidence type="ECO:0000313" key="3">
    <source>
        <dbReference type="Proteomes" id="UP000027822"/>
    </source>
</evidence>
<comment type="caution">
    <text evidence="2">The sequence shown here is derived from an EMBL/GenBank/DDBJ whole genome shotgun (WGS) entry which is preliminary data.</text>
</comment>
<dbReference type="OrthoDB" id="9786100at2"/>
<dbReference type="RefSeq" id="WP_034635281.1">
    <property type="nucleotide sequence ID" value="NZ_JOTN01000001.1"/>
</dbReference>
<dbReference type="eggNOG" id="COG3475">
    <property type="taxonomic scope" value="Bacteria"/>
</dbReference>
<evidence type="ECO:0000313" key="2">
    <source>
        <dbReference type="EMBL" id="KEK21407.1"/>
    </source>
</evidence>
<dbReference type="GO" id="GO:0009100">
    <property type="term" value="P:glycoprotein metabolic process"/>
    <property type="evidence" value="ECO:0007669"/>
    <property type="project" value="UniProtKB-ARBA"/>
</dbReference>
<dbReference type="Pfam" id="PF04991">
    <property type="entry name" value="LicD"/>
    <property type="match status" value="1"/>
</dbReference>
<dbReference type="AlphaFoldDB" id="A0A073K4M0"/>
<dbReference type="InterPro" id="IPR052942">
    <property type="entry name" value="LPS_cholinephosphotransferase"/>
</dbReference>
<keyword evidence="3" id="KW-1185">Reference proteome</keyword>
<reference evidence="2 3" key="1">
    <citation type="submission" date="2014-06" db="EMBL/GenBank/DDBJ databases">
        <title>Draft genome sequence of Bacillus manliponensis JCM 15802 (MCCC 1A00708).</title>
        <authorList>
            <person name="Lai Q."/>
            <person name="Liu Y."/>
            <person name="Shao Z."/>
        </authorList>
    </citation>
    <scope>NUCLEOTIDE SEQUENCE [LARGE SCALE GENOMIC DNA]</scope>
    <source>
        <strain evidence="2 3">JCM 15802</strain>
    </source>
</reference>
<feature type="domain" description="LicD/FKTN/FKRP nucleotidyltransferase" evidence="1">
    <location>
        <begin position="28"/>
        <end position="228"/>
    </location>
</feature>
<dbReference type="Proteomes" id="UP000027822">
    <property type="component" value="Unassembled WGS sequence"/>
</dbReference>
<dbReference type="PANTHER" id="PTHR43404">
    <property type="entry name" value="LIPOPOLYSACCHARIDE CHOLINEPHOSPHOTRANSFERASE LICD"/>
    <property type="match status" value="1"/>
</dbReference>
<gene>
    <name evidence="2" type="ORF">BAMA_01165</name>
</gene>
<organism evidence="2 3">
    <name type="scientific">Bacillus manliponensis</name>
    <dbReference type="NCBI Taxonomy" id="574376"/>
    <lineage>
        <taxon>Bacteria</taxon>
        <taxon>Bacillati</taxon>
        <taxon>Bacillota</taxon>
        <taxon>Bacilli</taxon>
        <taxon>Bacillales</taxon>
        <taxon>Bacillaceae</taxon>
        <taxon>Bacillus</taxon>
        <taxon>Bacillus cereus group</taxon>
    </lineage>
</organism>
<sequence length="254" mass="29924">MENATQQDPLKYAQSLMLQMMVAIHNICEEHNIPYWLTDGTLLGSKRHKGFIPWDDDADLAMLREDYEKFSRIVATHLPAPFQVETVDINTQGKHNWLKIVYLGGFEWTDWDGVKRQGLSIDIFPFDYVHETSKVQKITHRLARLEYPMQVNSAKDFICRIINNMQIQKIYAKFTKKSNIVTYGVETPFFGWAYFEVDKIFPLQKGIFEGEWFQTPKDTHEYLTLLYGDYMQPPKESERRIHMGDLQLTNEDEK</sequence>
<dbReference type="STRING" id="574376.BAMA_01165"/>
<proteinExistence type="predicted"/>